<feature type="compositionally biased region" description="Basic and acidic residues" evidence="31">
    <location>
        <begin position="1708"/>
        <end position="1718"/>
    </location>
</feature>
<keyword evidence="13 32" id="KW-0812">Transmembrane</keyword>
<feature type="domain" description="Transposase Tc1-like" evidence="33">
    <location>
        <begin position="706"/>
        <end position="776"/>
    </location>
</feature>
<evidence type="ECO:0000256" key="12">
    <source>
        <dbReference type="ARBA" id="ARBA00022490"/>
    </source>
</evidence>
<dbReference type="PANTHER" id="PTHR12939">
    <property type="entry name" value="SARCOGLYCAN"/>
    <property type="match status" value="1"/>
</dbReference>
<feature type="coiled-coil region" evidence="30">
    <location>
        <begin position="1513"/>
        <end position="1602"/>
    </location>
</feature>
<dbReference type="PANTHER" id="PTHR12939:SF4">
    <property type="entry name" value="GAMMA-SARCOGLYCAN"/>
    <property type="match status" value="1"/>
</dbReference>
<dbReference type="InterPro" id="IPR006875">
    <property type="entry name" value="Sarcoglycan"/>
</dbReference>
<keyword evidence="20 30" id="KW-0175">Coiled coil</keyword>
<dbReference type="GO" id="GO:0016012">
    <property type="term" value="C:sarcoglycan complex"/>
    <property type="evidence" value="ECO:0007669"/>
    <property type="project" value="InterPro"/>
</dbReference>
<evidence type="ECO:0000259" key="36">
    <source>
        <dbReference type="Pfam" id="PF25787"/>
    </source>
</evidence>
<feature type="domain" description="Tc1-like transposase DDE" evidence="34">
    <location>
        <begin position="785"/>
        <end position="936"/>
    </location>
</feature>
<dbReference type="InterPro" id="IPR004977">
    <property type="entry name" value="Ribosomal_eS25"/>
</dbReference>
<dbReference type="EMBL" id="JAGTTL010000033">
    <property type="protein sequence ID" value="KAK6296020.1"/>
    <property type="molecule type" value="Genomic_DNA"/>
</dbReference>
<dbReference type="Gene3D" id="3.30.450.70">
    <property type="match status" value="1"/>
</dbReference>
<dbReference type="GO" id="GO:0005856">
    <property type="term" value="C:cytoskeleton"/>
    <property type="evidence" value="ECO:0007669"/>
    <property type="project" value="UniProtKB-SubCell"/>
</dbReference>
<dbReference type="FunFam" id="3.30.63.20:FF:000001">
    <property type="entry name" value="40S ribosomal protein S25"/>
    <property type="match status" value="1"/>
</dbReference>
<organism evidence="37 38">
    <name type="scientific">Coregonus suidteri</name>
    <dbReference type="NCBI Taxonomy" id="861788"/>
    <lineage>
        <taxon>Eukaryota</taxon>
        <taxon>Metazoa</taxon>
        <taxon>Chordata</taxon>
        <taxon>Craniata</taxon>
        <taxon>Vertebrata</taxon>
        <taxon>Euteleostomi</taxon>
        <taxon>Actinopterygii</taxon>
        <taxon>Neopterygii</taxon>
        <taxon>Teleostei</taxon>
        <taxon>Protacanthopterygii</taxon>
        <taxon>Salmoniformes</taxon>
        <taxon>Salmonidae</taxon>
        <taxon>Coregoninae</taxon>
        <taxon>Coregonus</taxon>
    </lineage>
</organism>
<reference evidence="37 38" key="1">
    <citation type="submission" date="2021-04" db="EMBL/GenBank/DDBJ databases">
        <authorList>
            <person name="De Guttry C."/>
            <person name="Zahm M."/>
            <person name="Klopp C."/>
            <person name="Cabau C."/>
            <person name="Louis A."/>
            <person name="Berthelot C."/>
            <person name="Parey E."/>
            <person name="Roest Crollius H."/>
            <person name="Montfort J."/>
            <person name="Robinson-Rechavi M."/>
            <person name="Bucao C."/>
            <person name="Bouchez O."/>
            <person name="Gislard M."/>
            <person name="Lluch J."/>
            <person name="Milhes M."/>
            <person name="Lampietro C."/>
            <person name="Lopez Roques C."/>
            <person name="Donnadieu C."/>
            <person name="Braasch I."/>
            <person name="Desvignes T."/>
            <person name="Postlethwait J."/>
            <person name="Bobe J."/>
            <person name="Wedekind C."/>
            <person name="Guiguen Y."/>
        </authorList>
    </citation>
    <scope>NUCLEOTIDE SEQUENCE [LARGE SCALE GENOMIC DNA]</scope>
    <source>
        <strain evidence="37">Cs_M1</strain>
        <tissue evidence="37">Blood</tissue>
    </source>
</reference>
<dbReference type="CDD" id="cd14856">
    <property type="entry name" value="TRAPPC4_synbindin"/>
    <property type="match status" value="1"/>
</dbReference>
<keyword evidence="22" id="KW-1015">Disulfide bond</keyword>
<evidence type="ECO:0000256" key="19">
    <source>
        <dbReference type="ARBA" id="ARBA00023034"/>
    </source>
</evidence>
<accession>A0AAN8L216</accession>
<comment type="similarity">
    <text evidence="8">Belongs to the eukaryotic ribosomal protein eS25 family.</text>
</comment>
<feature type="transmembrane region" description="Helical" evidence="32">
    <location>
        <begin position="194"/>
        <end position="212"/>
    </location>
</feature>
<comment type="function">
    <text evidence="1">Component of the sarcoglycan complex, a subcomplex of the dystrophin-glycoprotein complex which forms a link between the F-actin cytoskeleton and the extracellular matrix.</text>
</comment>
<evidence type="ECO:0000256" key="30">
    <source>
        <dbReference type="SAM" id="Coils"/>
    </source>
</evidence>
<dbReference type="GO" id="GO:1990904">
    <property type="term" value="C:ribonucleoprotein complex"/>
    <property type="evidence" value="ECO:0007669"/>
    <property type="project" value="UniProtKB-KW"/>
</dbReference>
<evidence type="ECO:0000256" key="25">
    <source>
        <dbReference type="ARBA" id="ARBA00023274"/>
    </source>
</evidence>
<keyword evidence="14" id="KW-0256">Endoplasmic reticulum</keyword>
<dbReference type="Pfam" id="PF04790">
    <property type="entry name" value="Sarcoglycan_1"/>
    <property type="match status" value="1"/>
</dbReference>
<comment type="function">
    <text evidence="29">Component of the small ribosomal subunit. The ribosome is a large ribonucleoprotein complex responsible for the synthesis of proteins in the cell.</text>
</comment>
<feature type="transmembrane region" description="Helical" evidence="32">
    <location>
        <begin position="378"/>
        <end position="401"/>
    </location>
</feature>
<feature type="transmembrane region" description="Helical" evidence="32">
    <location>
        <begin position="162"/>
        <end position="182"/>
    </location>
</feature>
<dbReference type="GO" id="GO:0006313">
    <property type="term" value="P:DNA transposition"/>
    <property type="evidence" value="ECO:0007669"/>
    <property type="project" value="InterPro"/>
</dbReference>
<evidence type="ECO:0000256" key="18">
    <source>
        <dbReference type="ARBA" id="ARBA00022989"/>
    </source>
</evidence>
<feature type="region of interest" description="Disordered" evidence="31">
    <location>
        <begin position="1752"/>
        <end position="1773"/>
    </location>
</feature>
<evidence type="ECO:0000259" key="34">
    <source>
        <dbReference type="Pfam" id="PF13358"/>
    </source>
</evidence>
<evidence type="ECO:0000256" key="7">
    <source>
        <dbReference type="ARBA" id="ARBA00007574"/>
    </source>
</evidence>
<feature type="transmembrane region" description="Helical" evidence="32">
    <location>
        <begin position="94"/>
        <end position="119"/>
    </location>
</feature>
<evidence type="ECO:0000256" key="15">
    <source>
        <dbReference type="ARBA" id="ARBA00022892"/>
    </source>
</evidence>
<keyword evidence="25" id="KW-0687">Ribonucleoprotein</keyword>
<dbReference type="GO" id="GO:0005840">
    <property type="term" value="C:ribosome"/>
    <property type="evidence" value="ECO:0007669"/>
    <property type="project" value="UniProtKB-KW"/>
</dbReference>
<dbReference type="InterPro" id="IPR007233">
    <property type="entry name" value="TRAPPC"/>
</dbReference>
<dbReference type="SMART" id="SM01399">
    <property type="entry name" value="Sybindin"/>
    <property type="match status" value="1"/>
</dbReference>
<evidence type="ECO:0000256" key="21">
    <source>
        <dbReference type="ARBA" id="ARBA00023136"/>
    </source>
</evidence>
<dbReference type="InterPro" id="IPR002492">
    <property type="entry name" value="Transposase_Tc1-like"/>
</dbReference>
<dbReference type="SUPFAM" id="SSF103473">
    <property type="entry name" value="MFS general substrate transporter"/>
    <property type="match status" value="1"/>
</dbReference>
<evidence type="ECO:0000256" key="27">
    <source>
        <dbReference type="ARBA" id="ARBA00035148"/>
    </source>
</evidence>
<keyword evidence="11" id="KW-1003">Cell membrane</keyword>
<feature type="region of interest" description="Disordered" evidence="31">
    <location>
        <begin position="1102"/>
        <end position="1131"/>
    </location>
</feature>
<evidence type="ECO:0000256" key="31">
    <source>
        <dbReference type="SAM" id="MobiDB-lite"/>
    </source>
</evidence>
<dbReference type="Pfam" id="PF03297">
    <property type="entry name" value="Ribosomal_S25"/>
    <property type="match status" value="1"/>
</dbReference>
<evidence type="ECO:0000256" key="3">
    <source>
        <dbReference type="ARBA" id="ARBA00004240"/>
    </source>
</evidence>
<keyword evidence="18 32" id="KW-1133">Transmembrane helix</keyword>
<keyword evidence="24" id="KW-0206">Cytoskeleton</keyword>
<evidence type="ECO:0000259" key="33">
    <source>
        <dbReference type="Pfam" id="PF01498"/>
    </source>
</evidence>
<feature type="domain" description="Trichohyalin-plectin-homology" evidence="35">
    <location>
        <begin position="1502"/>
        <end position="1610"/>
    </location>
</feature>
<evidence type="ECO:0000256" key="16">
    <source>
        <dbReference type="ARBA" id="ARBA00022968"/>
    </source>
</evidence>
<evidence type="ECO:0000259" key="35">
    <source>
        <dbReference type="Pfam" id="PF13868"/>
    </source>
</evidence>
<feature type="compositionally biased region" description="Basic and acidic residues" evidence="31">
    <location>
        <begin position="1104"/>
        <end position="1124"/>
    </location>
</feature>
<feature type="domain" description="Transposase Tc1-like" evidence="33">
    <location>
        <begin position="1196"/>
        <end position="1241"/>
    </location>
</feature>
<dbReference type="GO" id="GO:0005783">
    <property type="term" value="C:endoplasmic reticulum"/>
    <property type="evidence" value="ECO:0007669"/>
    <property type="project" value="UniProtKB-SubCell"/>
</dbReference>
<evidence type="ECO:0000256" key="32">
    <source>
        <dbReference type="SAM" id="Phobius"/>
    </source>
</evidence>
<comment type="caution">
    <text evidence="37">The sequence shown here is derived from an EMBL/GenBank/DDBJ whole genome shotgun (WGS) entry which is preliminary data.</text>
</comment>
<evidence type="ECO:0000256" key="1">
    <source>
        <dbReference type="ARBA" id="ARBA00002860"/>
    </source>
</evidence>
<proteinExistence type="inferred from homology"/>
<dbReference type="GO" id="GO:0030008">
    <property type="term" value="C:TRAPP complex"/>
    <property type="evidence" value="ECO:0007669"/>
    <property type="project" value="InterPro"/>
</dbReference>
<evidence type="ECO:0000256" key="9">
    <source>
        <dbReference type="ARBA" id="ARBA00020453"/>
    </source>
</evidence>
<dbReference type="Gene3D" id="3.30.63.20">
    <property type="match status" value="1"/>
</dbReference>
<evidence type="ECO:0000256" key="20">
    <source>
        <dbReference type="ARBA" id="ARBA00023054"/>
    </source>
</evidence>
<dbReference type="Gene3D" id="1.20.1250.20">
    <property type="entry name" value="MFS general substrate transporter like domains"/>
    <property type="match status" value="2"/>
</dbReference>
<evidence type="ECO:0000256" key="29">
    <source>
        <dbReference type="ARBA" id="ARBA00045746"/>
    </source>
</evidence>
<dbReference type="Pfam" id="PF13358">
    <property type="entry name" value="DDE_3"/>
    <property type="match status" value="1"/>
</dbReference>
<dbReference type="GO" id="GO:0060047">
    <property type="term" value="P:heart contraction"/>
    <property type="evidence" value="ECO:0007669"/>
    <property type="project" value="TreeGrafter"/>
</dbReference>
<evidence type="ECO:0000256" key="22">
    <source>
        <dbReference type="ARBA" id="ARBA00023157"/>
    </source>
</evidence>
<dbReference type="GO" id="GO:0048738">
    <property type="term" value="P:cardiac muscle tissue development"/>
    <property type="evidence" value="ECO:0007669"/>
    <property type="project" value="TreeGrafter"/>
</dbReference>
<evidence type="ECO:0000256" key="26">
    <source>
        <dbReference type="ARBA" id="ARBA00035021"/>
    </source>
</evidence>
<evidence type="ECO:0000256" key="8">
    <source>
        <dbReference type="ARBA" id="ARBA00009106"/>
    </source>
</evidence>
<dbReference type="GO" id="GO:0015074">
    <property type="term" value="P:DNA integration"/>
    <property type="evidence" value="ECO:0007669"/>
    <property type="project" value="InterPro"/>
</dbReference>
<dbReference type="Pfam" id="PF25787">
    <property type="entry name" value="HTH_SB"/>
    <property type="match status" value="1"/>
</dbReference>
<dbReference type="Pfam" id="PF04099">
    <property type="entry name" value="Sybindin"/>
    <property type="match status" value="1"/>
</dbReference>
<dbReference type="InterPro" id="IPR036397">
    <property type="entry name" value="RNaseH_sf"/>
</dbReference>
<sequence length="2158" mass="240713">MSGLSCCVVSFVSLLLIRNEPRDMCLPNMDTGGSVTLCSSSDETTFKEFILSPYLWLLSVGYLVVFRVKTACTDWGQRFLIQDKGQSTLMDMELFFTGSSYMSALEVGGLLGSLAAGYFSDKAVAQMWILFLGATFGFSSYGPIALFGVIANESAPSNYCGMSHAIVALMANIGGFCSGLPFSTIAKHHSWEMAFWVAEITCLITTISFFLLQNTRTKMGHPPKDAKGKGKDSGKSKKDKDPANKSGGKAKKKKWSKGKVRDKLNNLVLFDKATYEKLNKEVPNYKLITPAVVSERLKIRGSLARAALQELLSKGCDSCIQMCDVRGALFATGEEAVSQHTKQMVREQNVTTTQDSSVPAPVPDSIYKIGIYGWRKRCLYLFVLLLIIILTVNFALTIWILQIMWFNTEGMGHLKVTSDGVRLEDGESEFLFPLYAQEILSREDSSLLVHSSENVTLNARNENNDVTGSLSVGPDVAQGNAQNFVISSNTKMLFSADDKEVVVGTDKLRVTGPEGALFEHSVETPLIKAEPFKDLRLESPTRSLSMDAPKGVFVKALAGNIDAASNMDVLLHSSEGLVILDAETVRLPSLPLGHGGVSGNAQGLYEVCVCPSGKLFLSKAGTPVHTLNQTDSNLSTMAKTRELCKDIRDKIVDLHKAGMGYRAIGKQLGEKATTVGTIIRKWKKFKMTVNHSRSGAPCKISPRGASMIMRKVKDQPRTTRQDLVNDLKRARTTVSKKTISNTLRRHGLKSCSARKVPLLKPAHVQAHLKFANDHLDDSEEEWEKVMWSDETKIELFGLNSTRRVWRKKKDEYNPKNTIPTVKHGGGNLILWECFSAKGTGRLHRIEGRMDGAMYREILANKLLSSVRALKMGRGWVFQHDNNPKHTARATKEWLRKKHLKVLEWPSQSPDLNPIENLWRELKVRIAQRQPRNLKDLEKVCMEEWAKITAAVCANLAKTYRKREMERLFAIGSQLSPEVGSSGIEMLETDMFKLHCFQTLTGVKFIVLADPRQSGIDALLRKIYEIYSDFALKNPFYSLEMPIRCELFDQNLKGALEIAEKAASMLGKPTSLGSFLIKSRQTKETTQQERPEMDRVALAQAVEEPEARENGHSGGPGEDHIDGTNHEQANGEEPAGADLIRKHPADELAYSIGQRLATTSKVPKNTVASIILKWKKFGTTKTLPRACRLAKLSNRGRRALVREVTKNPMVTLTELQNSSVKMGETSRRTTISAALQQSGLYAAGTGRLVRIEGKMNGAKYREILDENLLQSAQDLRLGRRFTFQQDNDPKYTAKRTQEWLRDKSLNLPFMSLSHPALTSHVDESLFGTPKQALSACDVKDTEMGGHFRPWCQSRSAPSQKTQKPETVRIITKDLIRDLNKIPSKDPSGLSVIVRPTVIKWIATASWVSTKEQESTLEAQRREREAAMDAAEDRKAHIRQADLSHQKNQGLSELEAEAKERAHFSPNITAISHISPVILPMPCPDSSISVSLCVSCMVPYCCGQLILDAQCHAVRDAQILERQQTLAELQEEERRLDAMMEVDRRRALEAQEQIDELRKHQRIQGKQLIINQIEERLEDRMLQNEMKEQEGQQMLENLEKMQMDELEEDAEQGEPDVDGGNPVTWRDRGYPSPGPSTVPPDRNPPTPREYAGGPLDVQRRWRDLPHLRLLEQTSYHRPEERHMKRGVNTDFEQPHKPRAQLPAGQAEEQIPGREPDPIPRYKDGGLTVVAVSVGLLTTHGALEVNVGSIPRLLRAPETSHPPQEPRSGSGATVPEPPVLAVGPQEPTHVLIYPFHLPITLGVEPRDLSAAFDTVNHQILLSTLSELGISGAAHSWIASYLTGRSYQVAWREAVSAPRALTTGVPQGSVANRISACLADISVWMTDHHLKLNLGKTELLFLPGKDCPFHDLAITVDNSVAVTRSCRFMLYNIRRVRPCLTQEAAQVLIQALVISRLDYCNSLLAGLPACAIKPLQLIQNAAARLVFNLPKFSHVTPLLHTLHWLPVEARICYKTMVLAYGAVRGTAPPYLQALISPYTQTRALRSSTSGLLAPLPLRKHSSRSAQSKLFAALAPQWWNKLPHDARTADRDSSDNSQQLLITNAVVLLRRAELLREELVNNQCTGADLRPSSQRRNSRRQVKWRDVYIRLNEIKEKNLRELK</sequence>
<keyword evidence="16" id="KW-0735">Signal-anchor</keyword>
<keyword evidence="38" id="KW-1185">Reference proteome</keyword>
<feature type="domain" description="Sleeping Beauty transposase HTH" evidence="36">
    <location>
        <begin position="637"/>
        <end position="688"/>
    </location>
</feature>
<feature type="compositionally biased region" description="Basic and acidic residues" evidence="31">
    <location>
        <begin position="222"/>
        <end position="243"/>
    </location>
</feature>
<dbReference type="InterPro" id="IPR036259">
    <property type="entry name" value="MFS_trans_sf"/>
</dbReference>
<feature type="compositionally biased region" description="Basic residues" evidence="31">
    <location>
        <begin position="248"/>
        <end position="258"/>
    </location>
</feature>
<dbReference type="Pfam" id="PF01498">
    <property type="entry name" value="HTH_Tnp_Tc3_2"/>
    <property type="match status" value="2"/>
</dbReference>
<evidence type="ECO:0000256" key="17">
    <source>
        <dbReference type="ARBA" id="ARBA00022980"/>
    </source>
</evidence>
<keyword evidence="12" id="KW-0963">Cytoplasm</keyword>
<protein>
    <recommendedName>
        <fullName evidence="9">Gamma-sarcoglycan</fullName>
    </recommendedName>
    <alternativeName>
        <fullName evidence="28">40S ribosomal protein S25</fullName>
    </alternativeName>
    <alternativeName>
        <fullName evidence="27">Small ribosomal subunit protein eS25</fullName>
    </alternativeName>
</protein>
<feature type="region of interest" description="Disordered" evidence="31">
    <location>
        <begin position="220"/>
        <end position="258"/>
    </location>
</feature>
<keyword evidence="23" id="KW-0325">Glycoprotein</keyword>
<evidence type="ECO:0000256" key="4">
    <source>
        <dbReference type="ARBA" id="ARBA00004245"/>
    </source>
</evidence>
<dbReference type="InterPro" id="IPR036388">
    <property type="entry name" value="WH-like_DNA-bd_sf"/>
</dbReference>
<dbReference type="SUPFAM" id="SSF46689">
    <property type="entry name" value="Homeodomain-like"/>
    <property type="match status" value="1"/>
</dbReference>
<dbReference type="Gene3D" id="1.10.10.10">
    <property type="entry name" value="Winged helix-like DNA-binding domain superfamily/Winged helix DNA-binding domain"/>
    <property type="match status" value="1"/>
</dbReference>
<feature type="compositionally biased region" description="Acidic residues" evidence="31">
    <location>
        <begin position="1604"/>
        <end position="1615"/>
    </location>
</feature>
<dbReference type="InterPro" id="IPR039972">
    <property type="entry name" value="Sarcoglycan_gamma/delta/zeta"/>
</dbReference>
<name>A0AAN8L216_9TELE</name>
<dbReference type="Pfam" id="PF13868">
    <property type="entry name" value="TPH"/>
    <property type="match status" value="1"/>
</dbReference>
<feature type="transmembrane region" description="Helical" evidence="32">
    <location>
        <begin position="49"/>
        <end position="68"/>
    </location>
</feature>
<evidence type="ECO:0000256" key="28">
    <source>
        <dbReference type="ARBA" id="ARBA00035460"/>
    </source>
</evidence>
<feature type="region of interest" description="Disordered" evidence="31">
    <location>
        <begin position="1604"/>
        <end position="1651"/>
    </location>
</feature>
<dbReference type="GO" id="GO:0042383">
    <property type="term" value="C:sarcolemma"/>
    <property type="evidence" value="ECO:0007669"/>
    <property type="project" value="UniProtKB-SubCell"/>
</dbReference>
<dbReference type="GO" id="GO:0005794">
    <property type="term" value="C:Golgi apparatus"/>
    <property type="evidence" value="ECO:0007669"/>
    <property type="project" value="UniProtKB-SubCell"/>
</dbReference>
<evidence type="ECO:0000256" key="14">
    <source>
        <dbReference type="ARBA" id="ARBA00022824"/>
    </source>
</evidence>
<dbReference type="InterPro" id="IPR011012">
    <property type="entry name" value="Longin-like_dom_sf"/>
</dbReference>
<gene>
    <name evidence="37" type="ORF">J4Q44_G00337330</name>
</gene>
<keyword evidence="17" id="KW-0689">Ribosomal protein</keyword>
<feature type="transmembrane region" description="Helical" evidence="32">
    <location>
        <begin position="125"/>
        <end position="150"/>
    </location>
</feature>
<dbReference type="GO" id="GO:0016192">
    <property type="term" value="P:vesicle-mediated transport"/>
    <property type="evidence" value="ECO:0007669"/>
    <property type="project" value="UniProtKB-KW"/>
</dbReference>
<evidence type="ECO:0000256" key="13">
    <source>
        <dbReference type="ARBA" id="ARBA00022692"/>
    </source>
</evidence>
<comment type="subcellular location">
    <subcellularLocation>
        <location evidence="5">Cell membrane</location>
        <location evidence="5">Sarcolemma</location>
        <topology evidence="5">Single-pass type II membrane protein</topology>
    </subcellularLocation>
    <subcellularLocation>
        <location evidence="4">Cytoplasm</location>
        <location evidence="4">Cytoskeleton</location>
    </subcellularLocation>
    <subcellularLocation>
        <location evidence="3">Endoplasmic reticulum</location>
    </subcellularLocation>
    <subcellularLocation>
        <location evidence="6">Golgi apparatus</location>
    </subcellularLocation>
    <subcellularLocation>
        <location evidence="2">Membrane</location>
        <topology evidence="2">Multi-pass membrane protein</topology>
    </subcellularLocation>
</comment>
<dbReference type="InterPro" id="IPR009057">
    <property type="entry name" value="Homeodomain-like_sf"/>
</dbReference>
<keyword evidence="15" id="KW-0931">ER-Golgi transport</keyword>
<evidence type="ECO:0000256" key="24">
    <source>
        <dbReference type="ARBA" id="ARBA00023212"/>
    </source>
</evidence>
<dbReference type="Gene3D" id="3.30.420.10">
    <property type="entry name" value="Ribonuclease H-like superfamily/Ribonuclease H"/>
    <property type="match status" value="2"/>
</dbReference>
<evidence type="ECO:0000256" key="23">
    <source>
        <dbReference type="ARBA" id="ARBA00023180"/>
    </source>
</evidence>
<comment type="similarity">
    <text evidence="7">Belongs to the sarcoglycan beta/delta/gamma/zeta family.</text>
</comment>
<dbReference type="InterPro" id="IPR038717">
    <property type="entry name" value="Tc1-like_DDE_dom"/>
</dbReference>
<evidence type="ECO:0000256" key="10">
    <source>
        <dbReference type="ARBA" id="ARBA00022448"/>
    </source>
</evidence>
<dbReference type="GO" id="GO:0003677">
    <property type="term" value="F:DNA binding"/>
    <property type="evidence" value="ECO:0007669"/>
    <property type="project" value="InterPro"/>
</dbReference>
<evidence type="ECO:0000256" key="11">
    <source>
        <dbReference type="ARBA" id="ARBA00022475"/>
    </source>
</evidence>
<evidence type="ECO:0000256" key="6">
    <source>
        <dbReference type="ARBA" id="ARBA00004555"/>
    </source>
</evidence>
<keyword evidence="10" id="KW-0813">Transport</keyword>
<feature type="compositionally biased region" description="Pro residues" evidence="31">
    <location>
        <begin position="1630"/>
        <end position="1645"/>
    </location>
</feature>
<comment type="subunit">
    <text evidence="26">Component of the small ribosomal subunit.</text>
</comment>
<evidence type="ECO:0000256" key="2">
    <source>
        <dbReference type="ARBA" id="ARBA00004141"/>
    </source>
</evidence>
<evidence type="ECO:0000256" key="5">
    <source>
        <dbReference type="ARBA" id="ARBA00004274"/>
    </source>
</evidence>
<keyword evidence="19" id="KW-0333">Golgi apparatus</keyword>
<evidence type="ECO:0000313" key="37">
    <source>
        <dbReference type="EMBL" id="KAK6296020.1"/>
    </source>
</evidence>
<feature type="region of interest" description="Disordered" evidence="31">
    <location>
        <begin position="1688"/>
        <end position="1718"/>
    </location>
</feature>
<keyword evidence="21 32" id="KW-0472">Membrane</keyword>
<dbReference type="Proteomes" id="UP001356427">
    <property type="component" value="Unassembled WGS sequence"/>
</dbReference>
<dbReference type="SUPFAM" id="SSF64356">
    <property type="entry name" value="SNARE-like"/>
    <property type="match status" value="1"/>
</dbReference>
<dbReference type="InterPro" id="IPR057667">
    <property type="entry name" value="HTH_SB"/>
</dbReference>
<evidence type="ECO:0000313" key="38">
    <source>
        <dbReference type="Proteomes" id="UP001356427"/>
    </source>
</evidence>
<dbReference type="InterPro" id="IPR043597">
    <property type="entry name" value="TPH_dom"/>
</dbReference>